<protein>
    <recommendedName>
        <fullName evidence="7">Lipase</fullName>
    </recommendedName>
</protein>
<dbReference type="InterPro" id="IPR025483">
    <property type="entry name" value="Lipase_euk"/>
</dbReference>
<evidence type="ECO:0000256" key="6">
    <source>
        <dbReference type="ARBA" id="ARBA00023180"/>
    </source>
</evidence>
<gene>
    <name evidence="11" type="ORF">R5R35_001465</name>
</gene>
<evidence type="ECO:0000256" key="7">
    <source>
        <dbReference type="PIRNR" id="PIRNR000862"/>
    </source>
</evidence>
<dbReference type="PANTHER" id="PTHR11005">
    <property type="entry name" value="LYSOSOMAL ACID LIPASE-RELATED"/>
    <property type="match status" value="1"/>
</dbReference>
<evidence type="ECO:0000256" key="2">
    <source>
        <dbReference type="ARBA" id="ARBA00022729"/>
    </source>
</evidence>
<keyword evidence="2 9" id="KW-0732">Signal</keyword>
<feature type="active site" description="Charge relay system" evidence="8">
    <location>
        <position position="367"/>
    </location>
</feature>
<evidence type="ECO:0000259" key="10">
    <source>
        <dbReference type="Pfam" id="PF04083"/>
    </source>
</evidence>
<evidence type="ECO:0000256" key="9">
    <source>
        <dbReference type="SAM" id="SignalP"/>
    </source>
</evidence>
<reference evidence="11 12" key="1">
    <citation type="submission" date="2024-03" db="EMBL/GenBank/DDBJ databases">
        <title>The genome assembly and annotation of the cricket Gryllus longicercus Weissman &amp; Gray.</title>
        <authorList>
            <person name="Szrajer S."/>
            <person name="Gray D."/>
            <person name="Ylla G."/>
        </authorList>
    </citation>
    <scope>NUCLEOTIDE SEQUENCE [LARGE SCALE GENOMIC DNA]</scope>
    <source>
        <strain evidence="11">DAG 2021-001</strain>
        <tissue evidence="11">Whole body minus gut</tissue>
    </source>
</reference>
<keyword evidence="12" id="KW-1185">Reference proteome</keyword>
<evidence type="ECO:0000256" key="1">
    <source>
        <dbReference type="ARBA" id="ARBA00010701"/>
    </source>
</evidence>
<dbReference type="GO" id="GO:0016788">
    <property type="term" value="F:hydrolase activity, acting on ester bonds"/>
    <property type="evidence" value="ECO:0007669"/>
    <property type="project" value="InterPro"/>
</dbReference>
<dbReference type="SUPFAM" id="SSF53474">
    <property type="entry name" value="alpha/beta-Hydrolases"/>
    <property type="match status" value="1"/>
</dbReference>
<feature type="active site" description="Charge relay system" evidence="8">
    <location>
        <position position="397"/>
    </location>
</feature>
<dbReference type="AlphaFoldDB" id="A0AAN9VIM2"/>
<dbReference type="Pfam" id="PF04083">
    <property type="entry name" value="Abhydro_lipase"/>
    <property type="match status" value="1"/>
</dbReference>
<sequence length="421" mass="46788">MRSTKVELWPALCSCLLAAAAQTVENPLPVAALSDLRSPEAVVRAVRQAAPDLFVDLPERLKKWGYPLETYAVPTEDGYVLTLHRIPRGRSAAPDASANEGRPAPPVLLLHGLHCSSELWVVAGPGAAPALILADEGYDVWLGNFRGNHFSTKHKILDPKDPRFWMFSYHEHGLYDVTALIDYVLNATKQKRLFYFGHSMGNTALFVAASMRPEYNEKVRLCVSLSPGVYIEEASFPIILANNYDLIKATFDSLPTYKILQRSDSLITFIYLMCSKDSSFRNTCDALVSTVLGITDLNAIDLYLSRAISSSSGLNIIHFLQEVLSGELRQMDHGAKENLRRYGSPRPPAYQLANVTAPVAIFASEADSVVSAKGISRLVKVLPNVVTTHIIDEKFNHLDFLVNPKEYELIMKHVLKLMKDF</sequence>
<evidence type="ECO:0000256" key="4">
    <source>
        <dbReference type="ARBA" id="ARBA00022963"/>
    </source>
</evidence>
<feature type="domain" description="Partial AB-hydrolase lipase" evidence="10">
    <location>
        <begin position="59"/>
        <end position="122"/>
    </location>
</feature>
<name>A0AAN9VIM2_9ORTH</name>
<dbReference type="InterPro" id="IPR029058">
    <property type="entry name" value="AB_hydrolase_fold"/>
</dbReference>
<feature type="chain" id="PRO_5043050034" description="Lipase" evidence="9">
    <location>
        <begin position="22"/>
        <end position="421"/>
    </location>
</feature>
<dbReference type="GO" id="GO:0016042">
    <property type="term" value="P:lipid catabolic process"/>
    <property type="evidence" value="ECO:0007669"/>
    <property type="project" value="UniProtKB-KW"/>
</dbReference>
<keyword evidence="3 7" id="KW-0378">Hydrolase</keyword>
<accession>A0AAN9VIM2</accession>
<keyword evidence="6" id="KW-0325">Glycoprotein</keyword>
<dbReference type="FunFam" id="3.40.50.1820:FF:000057">
    <property type="entry name" value="Lipase"/>
    <property type="match status" value="1"/>
</dbReference>
<evidence type="ECO:0000313" key="11">
    <source>
        <dbReference type="EMBL" id="KAK7863257.1"/>
    </source>
</evidence>
<dbReference type="EMBL" id="JAZDUA010000236">
    <property type="protein sequence ID" value="KAK7863257.1"/>
    <property type="molecule type" value="Genomic_DNA"/>
</dbReference>
<dbReference type="Gene3D" id="3.40.50.1820">
    <property type="entry name" value="alpha/beta hydrolase"/>
    <property type="match status" value="1"/>
</dbReference>
<dbReference type="InterPro" id="IPR006693">
    <property type="entry name" value="AB_hydrolase_lipase"/>
</dbReference>
<evidence type="ECO:0000256" key="5">
    <source>
        <dbReference type="ARBA" id="ARBA00023098"/>
    </source>
</evidence>
<proteinExistence type="inferred from homology"/>
<evidence type="ECO:0000256" key="8">
    <source>
        <dbReference type="PIRSR" id="PIRSR000862-1"/>
    </source>
</evidence>
<feature type="active site" description="Nucleophile" evidence="8">
    <location>
        <position position="199"/>
    </location>
</feature>
<comment type="similarity">
    <text evidence="1 7">Belongs to the AB hydrolase superfamily. Lipase family.</text>
</comment>
<comment type="caution">
    <text evidence="11">The sequence shown here is derived from an EMBL/GenBank/DDBJ whole genome shotgun (WGS) entry which is preliminary data.</text>
</comment>
<keyword evidence="5" id="KW-0443">Lipid metabolism</keyword>
<evidence type="ECO:0000313" key="12">
    <source>
        <dbReference type="Proteomes" id="UP001378592"/>
    </source>
</evidence>
<keyword evidence="4 7" id="KW-0442">Lipid degradation</keyword>
<evidence type="ECO:0000256" key="3">
    <source>
        <dbReference type="ARBA" id="ARBA00022801"/>
    </source>
</evidence>
<dbReference type="PIRSF" id="PIRSF000862">
    <property type="entry name" value="Steryl_ester_lip"/>
    <property type="match status" value="1"/>
</dbReference>
<feature type="signal peptide" evidence="9">
    <location>
        <begin position="1"/>
        <end position="21"/>
    </location>
</feature>
<dbReference type="Proteomes" id="UP001378592">
    <property type="component" value="Unassembled WGS sequence"/>
</dbReference>
<organism evidence="11 12">
    <name type="scientific">Gryllus longicercus</name>
    <dbReference type="NCBI Taxonomy" id="2509291"/>
    <lineage>
        <taxon>Eukaryota</taxon>
        <taxon>Metazoa</taxon>
        <taxon>Ecdysozoa</taxon>
        <taxon>Arthropoda</taxon>
        <taxon>Hexapoda</taxon>
        <taxon>Insecta</taxon>
        <taxon>Pterygota</taxon>
        <taxon>Neoptera</taxon>
        <taxon>Polyneoptera</taxon>
        <taxon>Orthoptera</taxon>
        <taxon>Ensifera</taxon>
        <taxon>Gryllidea</taxon>
        <taxon>Grylloidea</taxon>
        <taxon>Gryllidae</taxon>
        <taxon>Gryllinae</taxon>
        <taxon>Gryllus</taxon>
    </lineage>
</organism>